<evidence type="ECO:0000313" key="3">
    <source>
        <dbReference type="EMBL" id="CAG8489025.1"/>
    </source>
</evidence>
<feature type="domain" description="Protein kinase" evidence="2">
    <location>
        <begin position="286"/>
        <end position="567"/>
    </location>
</feature>
<dbReference type="InterPro" id="IPR050167">
    <property type="entry name" value="Ser_Thr_protein_kinase"/>
</dbReference>
<dbReference type="InterPro" id="IPR011009">
    <property type="entry name" value="Kinase-like_dom_sf"/>
</dbReference>
<dbReference type="PROSITE" id="PS50011">
    <property type="entry name" value="PROTEIN_KINASE_DOM"/>
    <property type="match status" value="1"/>
</dbReference>
<dbReference type="InterPro" id="IPR000719">
    <property type="entry name" value="Prot_kinase_dom"/>
</dbReference>
<comment type="caution">
    <text evidence="3">The sequence shown here is derived from an EMBL/GenBank/DDBJ whole genome shotgun (WGS) entry which is preliminary data.</text>
</comment>
<dbReference type="Pfam" id="PF07714">
    <property type="entry name" value="PK_Tyr_Ser-Thr"/>
    <property type="match status" value="1"/>
</dbReference>
<dbReference type="Proteomes" id="UP000789342">
    <property type="component" value="Unassembled WGS sequence"/>
</dbReference>
<dbReference type="InterPro" id="IPR001245">
    <property type="entry name" value="Ser-Thr/Tyr_kinase_cat_dom"/>
</dbReference>
<reference evidence="3" key="1">
    <citation type="submission" date="2021-06" db="EMBL/GenBank/DDBJ databases">
        <authorList>
            <person name="Kallberg Y."/>
            <person name="Tangrot J."/>
            <person name="Rosling A."/>
        </authorList>
    </citation>
    <scope>NUCLEOTIDE SEQUENCE</scope>
    <source>
        <strain evidence="3">CL551</strain>
    </source>
</reference>
<feature type="non-terminal residue" evidence="3">
    <location>
        <position position="877"/>
    </location>
</feature>
<dbReference type="GO" id="GO:0004672">
    <property type="term" value="F:protein kinase activity"/>
    <property type="evidence" value="ECO:0007669"/>
    <property type="project" value="InterPro"/>
</dbReference>
<keyword evidence="4" id="KW-1185">Reference proteome</keyword>
<organism evidence="3 4">
    <name type="scientific">Acaulospora morrowiae</name>
    <dbReference type="NCBI Taxonomy" id="94023"/>
    <lineage>
        <taxon>Eukaryota</taxon>
        <taxon>Fungi</taxon>
        <taxon>Fungi incertae sedis</taxon>
        <taxon>Mucoromycota</taxon>
        <taxon>Glomeromycotina</taxon>
        <taxon>Glomeromycetes</taxon>
        <taxon>Diversisporales</taxon>
        <taxon>Acaulosporaceae</taxon>
        <taxon>Acaulospora</taxon>
    </lineage>
</organism>
<dbReference type="GO" id="GO:0007165">
    <property type="term" value="P:signal transduction"/>
    <property type="evidence" value="ECO:0007669"/>
    <property type="project" value="TreeGrafter"/>
</dbReference>
<feature type="compositionally biased region" description="Acidic residues" evidence="1">
    <location>
        <begin position="737"/>
        <end position="771"/>
    </location>
</feature>
<gene>
    <name evidence="3" type="ORF">AMORRO_LOCUS2685</name>
</gene>
<feature type="compositionally biased region" description="Low complexity" evidence="1">
    <location>
        <begin position="841"/>
        <end position="853"/>
    </location>
</feature>
<sequence length="877" mass="99344">NMDNIDGVNNDLWNQLTIAQSLAILEELKAESRLDSRERLYKCLIECLGTTNSVRNFLIWFFNGVLAEYSGSGQLPRTLSAVCFQCGQPYTTGKWCKPCEDYLFFENSDSWTSGSEKINSLILDSQINASDEHAFLRWIPYDCFMDVTKISEGGSSIIYTAKMNKDPLDGTLQQWVENMEFMTILAYLNRDEEELSQNEWDEIWEKFFSEYESRINENECMKEGEEAAMALFVELESRNKKGNVEMDQVSEVGTDVEMDQVPEVGTDVETDQVSEVGTDVEMNQISKVGTDVVTGTTTESFQLAYIPPQTMYKKFKSKLVVLKRLSDSSHLSEEIFDRLKITENNSKIIHCYGVTRDPKTSEYILVFEYANGGSLRKYLAHNFTSIDWLQRRNIVTDIISGLEYIHQQGLTHGNFHTGNILINKPNINEFRAKNIHSDKLDVWITDIGNYYPTEYDNESNSVCGTMDGGKTVYGLLPYIAPEVLCGQPRTQASDVYSLGIVVWEIVIGKIPYAEHPYNEELAREICKGLRPKLEGVSDRYTKLMESCWNAVPNQRPSVEEILKTLSLWRWPRNVNFNEAKNLNDYLMKKRNLLNFFNGGYRQIGHEKNENSSDVEESYETGAGGLNDARLNILNVSDKKLSSKFFYFERLPKPRNYRDDYDVNMNNGWNDVYASVSTYEKGKSCEITTAFSVKNIDKEKEFDVVSLDGSVSLTSDDFCVIGVDGESSTGVVSLSESESVELDSSELSSEDEHEDEQDTSVEDGASADDDESDDVMLIRDECKATQSSNSTNNMIREEAVEKEFHNDKNQVYWRSNIMIQGAAKAKSGKSNPLPMENQTPDSEAVGEVKSSSVGSDDDFDIIDNLDGCFITSLPYSCI</sequence>
<dbReference type="GO" id="GO:0005524">
    <property type="term" value="F:ATP binding"/>
    <property type="evidence" value="ECO:0007669"/>
    <property type="project" value="InterPro"/>
</dbReference>
<feature type="region of interest" description="Disordered" evidence="1">
    <location>
        <begin position="729"/>
        <end position="771"/>
    </location>
</feature>
<dbReference type="Gene3D" id="1.10.510.10">
    <property type="entry name" value="Transferase(Phosphotransferase) domain 1"/>
    <property type="match status" value="1"/>
</dbReference>
<evidence type="ECO:0000256" key="1">
    <source>
        <dbReference type="SAM" id="MobiDB-lite"/>
    </source>
</evidence>
<protein>
    <submittedName>
        <fullName evidence="3">5968_t:CDS:1</fullName>
    </submittedName>
</protein>
<proteinExistence type="predicted"/>
<dbReference type="GO" id="GO:0005737">
    <property type="term" value="C:cytoplasm"/>
    <property type="evidence" value="ECO:0007669"/>
    <property type="project" value="TreeGrafter"/>
</dbReference>
<dbReference type="OrthoDB" id="2407650at2759"/>
<dbReference type="AlphaFoldDB" id="A0A9N8WP63"/>
<evidence type="ECO:0000313" key="4">
    <source>
        <dbReference type="Proteomes" id="UP000789342"/>
    </source>
</evidence>
<dbReference type="SUPFAM" id="SSF56112">
    <property type="entry name" value="Protein kinase-like (PK-like)"/>
    <property type="match status" value="1"/>
</dbReference>
<evidence type="ECO:0000259" key="2">
    <source>
        <dbReference type="PROSITE" id="PS50011"/>
    </source>
</evidence>
<name>A0A9N8WP63_9GLOM</name>
<feature type="region of interest" description="Disordered" evidence="1">
    <location>
        <begin position="822"/>
        <end position="857"/>
    </location>
</feature>
<dbReference type="PANTHER" id="PTHR23257">
    <property type="entry name" value="SERINE-THREONINE PROTEIN KINASE"/>
    <property type="match status" value="1"/>
</dbReference>
<dbReference type="EMBL" id="CAJVPV010001181">
    <property type="protein sequence ID" value="CAG8489025.1"/>
    <property type="molecule type" value="Genomic_DNA"/>
</dbReference>
<accession>A0A9N8WP63</accession>